<dbReference type="SUPFAM" id="SSF48179">
    <property type="entry name" value="6-phosphogluconate dehydrogenase C-terminal domain-like"/>
    <property type="match status" value="1"/>
</dbReference>
<evidence type="ECO:0000259" key="12">
    <source>
        <dbReference type="Pfam" id="PF08546"/>
    </source>
</evidence>
<dbReference type="InterPro" id="IPR003710">
    <property type="entry name" value="ApbA"/>
</dbReference>
<comment type="caution">
    <text evidence="13">The sequence shown here is derived from an EMBL/GenBank/DDBJ whole genome shotgun (WGS) entry which is preliminary data.</text>
</comment>
<evidence type="ECO:0000256" key="1">
    <source>
        <dbReference type="ARBA" id="ARBA00004994"/>
    </source>
</evidence>
<dbReference type="GO" id="GO:0008677">
    <property type="term" value="F:2-dehydropantoate 2-reductase activity"/>
    <property type="evidence" value="ECO:0007669"/>
    <property type="project" value="UniProtKB-EC"/>
</dbReference>
<keyword evidence="14" id="KW-1185">Reference proteome</keyword>
<dbReference type="InterPro" id="IPR013752">
    <property type="entry name" value="KPA_reductase"/>
</dbReference>
<evidence type="ECO:0000256" key="3">
    <source>
        <dbReference type="ARBA" id="ARBA00013014"/>
    </source>
</evidence>
<proteinExistence type="inferred from homology"/>
<comment type="catalytic activity">
    <reaction evidence="9 10">
        <text>(R)-pantoate + NADP(+) = 2-dehydropantoate + NADPH + H(+)</text>
        <dbReference type="Rhea" id="RHEA:16233"/>
        <dbReference type="ChEBI" id="CHEBI:11561"/>
        <dbReference type="ChEBI" id="CHEBI:15378"/>
        <dbReference type="ChEBI" id="CHEBI:15980"/>
        <dbReference type="ChEBI" id="CHEBI:57783"/>
        <dbReference type="ChEBI" id="CHEBI:58349"/>
        <dbReference type="EC" id="1.1.1.169"/>
    </reaction>
</comment>
<evidence type="ECO:0000313" key="13">
    <source>
        <dbReference type="EMBL" id="OOV86193.1"/>
    </source>
</evidence>
<dbReference type="AlphaFoldDB" id="A0A1T1H8M0"/>
<dbReference type="InterPro" id="IPR013332">
    <property type="entry name" value="KPR_N"/>
</dbReference>
<comment type="pathway">
    <text evidence="1 10">Cofactor biosynthesis; (R)-pantothenate biosynthesis; (R)-pantoate from 3-methyl-2-oxobutanoate: step 2/2.</text>
</comment>
<dbReference type="GO" id="GO:0005737">
    <property type="term" value="C:cytoplasm"/>
    <property type="evidence" value="ECO:0007669"/>
    <property type="project" value="TreeGrafter"/>
</dbReference>
<dbReference type="Pfam" id="PF08546">
    <property type="entry name" value="ApbA_C"/>
    <property type="match status" value="1"/>
</dbReference>
<name>A0A1T1H8M0_OCELI</name>
<dbReference type="GO" id="GO:0015940">
    <property type="term" value="P:pantothenate biosynthetic process"/>
    <property type="evidence" value="ECO:0007669"/>
    <property type="project" value="UniProtKB-UniPathway"/>
</dbReference>
<evidence type="ECO:0000256" key="2">
    <source>
        <dbReference type="ARBA" id="ARBA00007870"/>
    </source>
</evidence>
<dbReference type="Pfam" id="PF02558">
    <property type="entry name" value="ApbA"/>
    <property type="match status" value="1"/>
</dbReference>
<evidence type="ECO:0000256" key="7">
    <source>
        <dbReference type="ARBA" id="ARBA00023002"/>
    </source>
</evidence>
<dbReference type="Gene3D" id="3.40.50.720">
    <property type="entry name" value="NAD(P)-binding Rossmann-like Domain"/>
    <property type="match status" value="1"/>
</dbReference>
<organism evidence="13 14">
    <name type="scientific">Oceanospirillum linum</name>
    <dbReference type="NCBI Taxonomy" id="966"/>
    <lineage>
        <taxon>Bacteria</taxon>
        <taxon>Pseudomonadati</taxon>
        <taxon>Pseudomonadota</taxon>
        <taxon>Gammaproteobacteria</taxon>
        <taxon>Oceanospirillales</taxon>
        <taxon>Oceanospirillaceae</taxon>
        <taxon>Oceanospirillum</taxon>
    </lineage>
</organism>
<evidence type="ECO:0000256" key="10">
    <source>
        <dbReference type="RuleBase" id="RU362068"/>
    </source>
</evidence>
<keyword evidence="6 10" id="KW-0521">NADP</keyword>
<dbReference type="SUPFAM" id="SSF51735">
    <property type="entry name" value="NAD(P)-binding Rossmann-fold domains"/>
    <property type="match status" value="1"/>
</dbReference>
<evidence type="ECO:0000256" key="4">
    <source>
        <dbReference type="ARBA" id="ARBA00019465"/>
    </source>
</evidence>
<dbReference type="PANTHER" id="PTHR21708">
    <property type="entry name" value="PROBABLE 2-DEHYDROPANTOATE 2-REDUCTASE"/>
    <property type="match status" value="1"/>
</dbReference>
<evidence type="ECO:0000259" key="11">
    <source>
        <dbReference type="Pfam" id="PF02558"/>
    </source>
</evidence>
<reference evidence="13" key="1">
    <citation type="submission" date="2017-02" db="EMBL/GenBank/DDBJ databases">
        <title>Draft Genome Sequence of the Salt Water Bacterium Oceanospirillum linum ATCC 11336.</title>
        <authorList>
            <person name="Trachtenberg A.M."/>
            <person name="Carney J.G."/>
            <person name="Linnane J.D."/>
            <person name="Rheaume B.A."/>
            <person name="Pitts N.L."/>
            <person name="Mykles D.L."/>
            <person name="Maclea K.S."/>
        </authorList>
    </citation>
    <scope>NUCLEOTIDE SEQUENCE [LARGE SCALE GENOMIC DNA]</scope>
    <source>
        <strain evidence="13">ATCC 11336</strain>
    </source>
</reference>
<dbReference type="EMBL" id="MTSD02000008">
    <property type="protein sequence ID" value="OOV86193.1"/>
    <property type="molecule type" value="Genomic_DNA"/>
</dbReference>
<feature type="domain" description="Ketopantoate reductase C-terminal" evidence="12">
    <location>
        <begin position="179"/>
        <end position="300"/>
    </location>
</feature>
<dbReference type="STRING" id="966.BTA35_0214535"/>
<evidence type="ECO:0000256" key="6">
    <source>
        <dbReference type="ARBA" id="ARBA00022857"/>
    </source>
</evidence>
<comment type="function">
    <text evidence="10">Catalyzes the NADPH-dependent reduction of ketopantoate into pantoic acid.</text>
</comment>
<dbReference type="InterPro" id="IPR036291">
    <property type="entry name" value="NAD(P)-bd_dom_sf"/>
</dbReference>
<keyword evidence="5 10" id="KW-0566">Pantothenate biosynthesis</keyword>
<keyword evidence="7 10" id="KW-0560">Oxidoreductase</keyword>
<evidence type="ECO:0000256" key="8">
    <source>
        <dbReference type="ARBA" id="ARBA00032024"/>
    </source>
</evidence>
<dbReference type="UniPathway" id="UPA00028">
    <property type="reaction ID" value="UER00004"/>
</dbReference>
<dbReference type="NCBIfam" id="TIGR00745">
    <property type="entry name" value="apbA_panE"/>
    <property type="match status" value="1"/>
</dbReference>
<dbReference type="Gene3D" id="1.10.1040.10">
    <property type="entry name" value="N-(1-d-carboxylethyl)-l-norvaline Dehydrogenase, domain 2"/>
    <property type="match status" value="1"/>
</dbReference>
<dbReference type="EC" id="1.1.1.169" evidence="3 10"/>
<accession>A0A1T1H8M0</accession>
<dbReference type="InterPro" id="IPR051402">
    <property type="entry name" value="KPR-Related"/>
</dbReference>
<sequence>MRILVVGAGAVGILFGSQLRQQGLDISHLVRPKRAAELAEKPFEVCLPEATFQLSPTCLTQRELTATATFDLIILTNKAYGLPQVIEDIAPAVGDNTLILPLLNGLRHLDLLDKAFGAERVLGGIAKTVATLKTPWQVRVATDYNSITVAARQPSQQAAVAEAVQLFQQSGLTVEQTDDIMGQMWDKFCRMAALGAVNCLLQGNVGEYMKSERGGEIALQIFDECCQVAAASGHALAKDSVQGFQRILTNPKSSFNSSMYRDMRNGLPIEGDHLVGDMVARGKDVGVATPMLEIAEAVLQVYSAG</sequence>
<evidence type="ECO:0000256" key="5">
    <source>
        <dbReference type="ARBA" id="ARBA00022655"/>
    </source>
</evidence>
<gene>
    <name evidence="13" type="ORF">BTA35_0214535</name>
</gene>
<evidence type="ECO:0000313" key="14">
    <source>
        <dbReference type="Proteomes" id="UP000190064"/>
    </source>
</evidence>
<comment type="similarity">
    <text evidence="2 10">Belongs to the ketopantoate reductase family.</text>
</comment>
<dbReference type="InterPro" id="IPR013328">
    <property type="entry name" value="6PGD_dom2"/>
</dbReference>
<dbReference type="Proteomes" id="UP000190064">
    <property type="component" value="Unassembled WGS sequence"/>
</dbReference>
<protein>
    <recommendedName>
        <fullName evidence="4 10">2-dehydropantoate 2-reductase</fullName>
        <ecNumber evidence="3 10">1.1.1.169</ecNumber>
    </recommendedName>
    <alternativeName>
        <fullName evidence="8 10">Ketopantoate reductase</fullName>
    </alternativeName>
</protein>
<feature type="domain" description="Ketopantoate reductase N-terminal" evidence="11">
    <location>
        <begin position="3"/>
        <end position="151"/>
    </location>
</feature>
<evidence type="ECO:0000256" key="9">
    <source>
        <dbReference type="ARBA" id="ARBA00048793"/>
    </source>
</evidence>
<dbReference type="PANTHER" id="PTHR21708:SF26">
    <property type="entry name" value="2-DEHYDROPANTOATE 2-REDUCTASE"/>
    <property type="match status" value="1"/>
</dbReference>
<dbReference type="FunFam" id="1.10.1040.10:FF:000017">
    <property type="entry name" value="2-dehydropantoate 2-reductase"/>
    <property type="match status" value="1"/>
</dbReference>
<dbReference type="RefSeq" id="WP_078320542.1">
    <property type="nucleotide sequence ID" value="NZ_FXTS01000009.1"/>
</dbReference>
<dbReference type="InterPro" id="IPR008927">
    <property type="entry name" value="6-PGluconate_DH-like_C_sf"/>
</dbReference>